<name>A0A4Z1G5Q9_9HELO</name>
<evidence type="ECO:0000256" key="1">
    <source>
        <dbReference type="SAM" id="MobiDB-lite"/>
    </source>
</evidence>
<organism evidence="2 3">
    <name type="scientific">Botrytis hyacinthi</name>
    <dbReference type="NCBI Taxonomy" id="278943"/>
    <lineage>
        <taxon>Eukaryota</taxon>
        <taxon>Fungi</taxon>
        <taxon>Dikarya</taxon>
        <taxon>Ascomycota</taxon>
        <taxon>Pezizomycotina</taxon>
        <taxon>Leotiomycetes</taxon>
        <taxon>Helotiales</taxon>
        <taxon>Sclerotiniaceae</taxon>
        <taxon>Botrytis</taxon>
    </lineage>
</organism>
<feature type="compositionally biased region" description="Basic and acidic residues" evidence="1">
    <location>
        <begin position="60"/>
        <end position="82"/>
    </location>
</feature>
<evidence type="ECO:0000313" key="3">
    <source>
        <dbReference type="Proteomes" id="UP000297814"/>
    </source>
</evidence>
<dbReference type="Proteomes" id="UP000297814">
    <property type="component" value="Unassembled WGS sequence"/>
</dbReference>
<keyword evidence="3" id="KW-1185">Reference proteome</keyword>
<reference evidence="2 3" key="1">
    <citation type="submission" date="2017-12" db="EMBL/GenBank/DDBJ databases">
        <title>Comparative genomics of Botrytis spp.</title>
        <authorList>
            <person name="Valero-Jimenez C.A."/>
            <person name="Tapia P."/>
            <person name="Veloso J."/>
            <person name="Silva-Moreno E."/>
            <person name="Staats M."/>
            <person name="Valdes J.H."/>
            <person name="Van Kan J.A.L."/>
        </authorList>
    </citation>
    <scope>NUCLEOTIDE SEQUENCE [LARGE SCALE GENOMIC DNA]</scope>
    <source>
        <strain evidence="2 3">Bh0001</strain>
    </source>
</reference>
<accession>A0A4Z1G5Q9</accession>
<gene>
    <name evidence="2" type="ORF">BHYA_0327g00020</name>
</gene>
<sequence>MSVLEQGRITSKRVGYLVRNRDGTRSLVPKAAIKVTPFYSHLTETNKAAVTSHKVKRKTRDFNSNRDPQRHNVKVGESEKQARKQASKQSSKVERRVELIEGELRGESDLDSQGTSYIPQRGAGTGTGTGTGTGLKYT</sequence>
<evidence type="ECO:0000313" key="2">
    <source>
        <dbReference type="EMBL" id="TGO32334.1"/>
    </source>
</evidence>
<comment type="caution">
    <text evidence="2">The sequence shown here is derived from an EMBL/GenBank/DDBJ whole genome shotgun (WGS) entry which is preliminary data.</text>
</comment>
<feature type="compositionally biased region" description="Gly residues" evidence="1">
    <location>
        <begin position="123"/>
        <end position="138"/>
    </location>
</feature>
<feature type="compositionally biased region" description="Basic and acidic residues" evidence="1">
    <location>
        <begin position="91"/>
        <end position="108"/>
    </location>
</feature>
<proteinExistence type="predicted"/>
<feature type="region of interest" description="Disordered" evidence="1">
    <location>
        <begin position="47"/>
        <end position="138"/>
    </location>
</feature>
<dbReference type="EMBL" id="PQXK01000327">
    <property type="protein sequence ID" value="TGO32334.1"/>
    <property type="molecule type" value="Genomic_DNA"/>
</dbReference>
<protein>
    <submittedName>
        <fullName evidence="2">Uncharacterized protein</fullName>
    </submittedName>
</protein>
<dbReference type="AlphaFoldDB" id="A0A4Z1G5Q9"/>